<name>A0A2P5DHE8_PARAD</name>
<feature type="transmembrane region" description="Helical" evidence="1">
    <location>
        <begin position="38"/>
        <end position="59"/>
    </location>
</feature>
<dbReference type="OrthoDB" id="5973733at2759"/>
<organism evidence="2 3">
    <name type="scientific">Parasponia andersonii</name>
    <name type="common">Sponia andersonii</name>
    <dbReference type="NCBI Taxonomy" id="3476"/>
    <lineage>
        <taxon>Eukaryota</taxon>
        <taxon>Viridiplantae</taxon>
        <taxon>Streptophyta</taxon>
        <taxon>Embryophyta</taxon>
        <taxon>Tracheophyta</taxon>
        <taxon>Spermatophyta</taxon>
        <taxon>Magnoliopsida</taxon>
        <taxon>eudicotyledons</taxon>
        <taxon>Gunneridae</taxon>
        <taxon>Pentapetalae</taxon>
        <taxon>rosids</taxon>
        <taxon>fabids</taxon>
        <taxon>Rosales</taxon>
        <taxon>Cannabaceae</taxon>
        <taxon>Parasponia</taxon>
    </lineage>
</organism>
<dbReference type="Proteomes" id="UP000237105">
    <property type="component" value="Unassembled WGS sequence"/>
</dbReference>
<dbReference type="AlphaFoldDB" id="A0A2P5DHE8"/>
<accession>A0A2P5DHE8</accession>
<protein>
    <submittedName>
        <fullName evidence="2">Uncharacterized protein</fullName>
    </submittedName>
</protein>
<gene>
    <name evidence="2" type="ORF">PanWU01x14_064510</name>
</gene>
<dbReference type="STRING" id="3476.A0A2P5DHE8"/>
<keyword evidence="1" id="KW-0812">Transmembrane</keyword>
<dbReference type="EMBL" id="JXTB01000038">
    <property type="protein sequence ID" value="PON72685.1"/>
    <property type="molecule type" value="Genomic_DNA"/>
</dbReference>
<evidence type="ECO:0000313" key="2">
    <source>
        <dbReference type="EMBL" id="PON72685.1"/>
    </source>
</evidence>
<keyword evidence="3" id="KW-1185">Reference proteome</keyword>
<evidence type="ECO:0000313" key="3">
    <source>
        <dbReference type="Proteomes" id="UP000237105"/>
    </source>
</evidence>
<keyword evidence="1" id="KW-0472">Membrane</keyword>
<reference evidence="3" key="1">
    <citation type="submission" date="2016-06" db="EMBL/GenBank/DDBJ databases">
        <title>Parallel loss of symbiosis genes in relatives of nitrogen-fixing non-legume Parasponia.</title>
        <authorList>
            <person name="Van Velzen R."/>
            <person name="Holmer R."/>
            <person name="Bu F."/>
            <person name="Rutten L."/>
            <person name="Van Zeijl A."/>
            <person name="Liu W."/>
            <person name="Santuari L."/>
            <person name="Cao Q."/>
            <person name="Sharma T."/>
            <person name="Shen D."/>
            <person name="Roswanjaya Y."/>
            <person name="Wardhani T."/>
            <person name="Kalhor M.S."/>
            <person name="Jansen J."/>
            <person name="Van den Hoogen J."/>
            <person name="Gungor B."/>
            <person name="Hartog M."/>
            <person name="Hontelez J."/>
            <person name="Verver J."/>
            <person name="Yang W.-C."/>
            <person name="Schijlen E."/>
            <person name="Repin R."/>
            <person name="Schilthuizen M."/>
            <person name="Schranz E."/>
            <person name="Heidstra R."/>
            <person name="Miyata K."/>
            <person name="Fedorova E."/>
            <person name="Kohlen W."/>
            <person name="Bisseling T."/>
            <person name="Smit S."/>
            <person name="Geurts R."/>
        </authorList>
    </citation>
    <scope>NUCLEOTIDE SEQUENCE [LARGE SCALE GENOMIC DNA]</scope>
    <source>
        <strain evidence="3">cv. WU1-14</strain>
    </source>
</reference>
<evidence type="ECO:0000256" key="1">
    <source>
        <dbReference type="SAM" id="Phobius"/>
    </source>
</evidence>
<sequence>MCTNCDIPTTIGEISHFRIKNAWLKDELESICTLVGKFLGPILAWAMSLMALPLLSLALEIGVGSNGFGGLNTITTTILDF</sequence>
<proteinExistence type="predicted"/>
<comment type="caution">
    <text evidence="2">The sequence shown here is derived from an EMBL/GenBank/DDBJ whole genome shotgun (WGS) entry which is preliminary data.</text>
</comment>
<keyword evidence="1" id="KW-1133">Transmembrane helix</keyword>